<organism evidence="6 7">
    <name type="scientific">Linnemannia elongata AG-77</name>
    <dbReference type="NCBI Taxonomy" id="1314771"/>
    <lineage>
        <taxon>Eukaryota</taxon>
        <taxon>Fungi</taxon>
        <taxon>Fungi incertae sedis</taxon>
        <taxon>Mucoromycota</taxon>
        <taxon>Mortierellomycotina</taxon>
        <taxon>Mortierellomycetes</taxon>
        <taxon>Mortierellales</taxon>
        <taxon>Mortierellaceae</taxon>
        <taxon>Linnemannia</taxon>
    </lineage>
</organism>
<evidence type="ECO:0000256" key="5">
    <source>
        <dbReference type="SAM" id="SignalP"/>
    </source>
</evidence>
<evidence type="ECO:0000313" key="6">
    <source>
        <dbReference type="EMBL" id="OAQ26120.1"/>
    </source>
</evidence>
<dbReference type="SUPFAM" id="SSF117281">
    <property type="entry name" value="Kelch motif"/>
    <property type="match status" value="1"/>
</dbReference>
<feature type="region of interest" description="Disordered" evidence="3">
    <location>
        <begin position="150"/>
        <end position="177"/>
    </location>
</feature>
<dbReference type="CDD" id="cd12087">
    <property type="entry name" value="TM_EGFR-like"/>
    <property type="match status" value="1"/>
</dbReference>
<feature type="compositionally biased region" description="Low complexity" evidence="3">
    <location>
        <begin position="647"/>
        <end position="659"/>
    </location>
</feature>
<feature type="region of interest" description="Disordered" evidence="3">
    <location>
        <begin position="530"/>
        <end position="731"/>
    </location>
</feature>
<feature type="signal peptide" evidence="5">
    <location>
        <begin position="1"/>
        <end position="36"/>
    </location>
</feature>
<feature type="compositionally biased region" description="Basic and acidic residues" evidence="3">
    <location>
        <begin position="530"/>
        <end position="544"/>
    </location>
</feature>
<evidence type="ECO:0008006" key="8">
    <source>
        <dbReference type="Google" id="ProtNLM"/>
    </source>
</evidence>
<dbReference type="Gene3D" id="2.120.10.80">
    <property type="entry name" value="Kelch-type beta propeller"/>
    <property type="match status" value="1"/>
</dbReference>
<dbReference type="STRING" id="1314771.A0A197JLV4"/>
<keyword evidence="7" id="KW-1185">Reference proteome</keyword>
<dbReference type="PANTHER" id="PTHR46093">
    <property type="entry name" value="ACYL-COA-BINDING DOMAIN-CONTAINING PROTEIN 5"/>
    <property type="match status" value="1"/>
</dbReference>
<keyword evidence="4" id="KW-1133">Transmembrane helix</keyword>
<reference evidence="6 7" key="1">
    <citation type="submission" date="2016-05" db="EMBL/GenBank/DDBJ databases">
        <title>Genome sequencing reveals origins of a unique bacterial endosymbiosis in the earliest lineages of terrestrial Fungi.</title>
        <authorList>
            <consortium name="DOE Joint Genome Institute"/>
            <person name="Uehling J."/>
            <person name="Gryganskyi A."/>
            <person name="Hameed K."/>
            <person name="Tschaplinski T."/>
            <person name="Misztal P."/>
            <person name="Wu S."/>
            <person name="Desiro A."/>
            <person name="Vande Pol N."/>
            <person name="Du Z.-Y."/>
            <person name="Zienkiewicz A."/>
            <person name="Zienkiewicz K."/>
            <person name="Morin E."/>
            <person name="Tisserant E."/>
            <person name="Splivallo R."/>
            <person name="Hainaut M."/>
            <person name="Henrissat B."/>
            <person name="Ohm R."/>
            <person name="Kuo A."/>
            <person name="Yan J."/>
            <person name="Lipzen A."/>
            <person name="Nolan M."/>
            <person name="Labutti K."/>
            <person name="Barry K."/>
            <person name="Goldstein A."/>
            <person name="Labbe J."/>
            <person name="Schadt C."/>
            <person name="Tuskan G."/>
            <person name="Grigoriev I."/>
            <person name="Martin F."/>
            <person name="Vilgalys R."/>
            <person name="Bonito G."/>
        </authorList>
    </citation>
    <scope>NUCLEOTIDE SEQUENCE [LARGE SCALE GENOMIC DNA]</scope>
    <source>
        <strain evidence="6 7">AG-77</strain>
    </source>
</reference>
<dbReference type="PANTHER" id="PTHR46093:SF18">
    <property type="entry name" value="FIBRONECTIN TYPE-III DOMAIN-CONTAINING PROTEIN"/>
    <property type="match status" value="1"/>
</dbReference>
<protein>
    <recommendedName>
        <fullName evidence="8">Galactose oxidase</fullName>
    </recommendedName>
</protein>
<dbReference type="InterPro" id="IPR015915">
    <property type="entry name" value="Kelch-typ_b-propeller"/>
</dbReference>
<keyword evidence="4" id="KW-0812">Transmembrane</keyword>
<feature type="chain" id="PRO_5008276067" description="Galactose oxidase" evidence="5">
    <location>
        <begin position="37"/>
        <end position="731"/>
    </location>
</feature>
<feature type="compositionally biased region" description="Low complexity" evidence="3">
    <location>
        <begin position="597"/>
        <end position="609"/>
    </location>
</feature>
<gene>
    <name evidence="6" type="ORF">K457DRAFT_34767</name>
</gene>
<keyword evidence="4" id="KW-0472">Membrane</keyword>
<evidence type="ECO:0000256" key="1">
    <source>
        <dbReference type="ARBA" id="ARBA00022441"/>
    </source>
</evidence>
<feature type="compositionally biased region" description="Gly residues" evidence="3">
    <location>
        <begin position="574"/>
        <end position="585"/>
    </location>
</feature>
<dbReference type="OrthoDB" id="540004at2759"/>
<dbReference type="Proteomes" id="UP000078512">
    <property type="component" value="Unassembled WGS sequence"/>
</dbReference>
<name>A0A197JLV4_9FUNG</name>
<feature type="transmembrane region" description="Helical" evidence="4">
    <location>
        <begin position="485"/>
        <end position="506"/>
    </location>
</feature>
<keyword evidence="2" id="KW-0677">Repeat</keyword>
<dbReference type="Pfam" id="PF24681">
    <property type="entry name" value="Kelch_KLHDC2_KLHL20_DRC7"/>
    <property type="match status" value="1"/>
</dbReference>
<proteinExistence type="predicted"/>
<keyword evidence="1" id="KW-0880">Kelch repeat</keyword>
<accession>A0A197JLV4</accession>
<evidence type="ECO:0000256" key="2">
    <source>
        <dbReference type="ARBA" id="ARBA00022737"/>
    </source>
</evidence>
<feature type="region of interest" description="Disordered" evidence="3">
    <location>
        <begin position="458"/>
        <end position="478"/>
    </location>
</feature>
<dbReference type="EMBL" id="KV442070">
    <property type="protein sequence ID" value="OAQ26120.1"/>
    <property type="molecule type" value="Genomic_DNA"/>
</dbReference>
<feature type="compositionally biased region" description="Polar residues" evidence="3">
    <location>
        <begin position="610"/>
        <end position="621"/>
    </location>
</feature>
<evidence type="ECO:0000256" key="3">
    <source>
        <dbReference type="SAM" id="MobiDB-lite"/>
    </source>
</evidence>
<evidence type="ECO:0000256" key="4">
    <source>
        <dbReference type="SAM" id="Phobius"/>
    </source>
</evidence>
<dbReference type="AlphaFoldDB" id="A0A197JLV4"/>
<evidence type="ECO:0000313" key="7">
    <source>
        <dbReference type="Proteomes" id="UP000078512"/>
    </source>
</evidence>
<sequence length="731" mass="75729">MPPPSSRRRTHHSKPLSLLASLSLSLLLISSPTATASSPYPVGGFAICQTASALHIQGGVTYEPTATYLQPTNQHFRLDLSQSFGLSSSAPVWANLTSDFSPYQRFHSGACVPGQKKFLTVGNADTANAGGAGFMMAYDMDKGTWDAVEKAVSQDTGPTGNGGNNGNGKGNNKGGPRISAAGRTMAGFALAVNPTTGSPIPSTSDTALGVVIGGGWIPQKSSTTPSVLASDLIGLVTEADLISINKSGDVDGSTFVWTVAPLGGNGGQNVNANLGQVVGARVVIAPGGGKAVVVGGVVKGGNAGAGSGMPLGSLPVVDMATGAVISQKTISATPNGTPAPRYGHCVALSTDGNTMYMFGGALAANDMITNDIFALDLTTWTWSQPTIAAGAITPPPVRDHQCIMVGDQLLSLLGFNTNGAPASATPLALNATGTDSPIPPSPPIYVLSTSAWSWSTQFNALPGTPRPPSPPSVSTDGSKGKVNGVAIGFGVVFGLAFLAVIGFQVFSHRRRKQRKADTLLLIEMEQRKKDDEKLEKDRRKKDESSPLPAPPQPYPAHLNGGLAGGYEQDYYSQGGQGGGGGGYYPGGHDPFQNPDYQHQQQMHMQHMQHSQYGQFTPNQYYAQPGAGGFANGHDRNPFDHPSGTPGNNLSNNNNNNSNNMYRSPPHTASNPQLYVPEEMGSSAYHHAGQGGGQDGDSNVKVPVSRSGSGGELGVRGAGNKMSFVDSSSAYR</sequence>
<keyword evidence="5" id="KW-0732">Signal</keyword>
<feature type="compositionally biased region" description="Gly residues" evidence="3">
    <location>
        <begin position="159"/>
        <end position="173"/>
    </location>
</feature>
<feature type="compositionally biased region" description="Gly residues" evidence="3">
    <location>
        <begin position="707"/>
        <end position="716"/>
    </location>
</feature>